<keyword evidence="3 5" id="KW-1133">Transmembrane helix</keyword>
<dbReference type="GO" id="GO:0016020">
    <property type="term" value="C:membrane"/>
    <property type="evidence" value="ECO:0007669"/>
    <property type="project" value="UniProtKB-SubCell"/>
</dbReference>
<dbReference type="OMA" id="EQIWASV"/>
<evidence type="ECO:0000256" key="4">
    <source>
        <dbReference type="ARBA" id="ARBA00023136"/>
    </source>
</evidence>
<evidence type="ECO:0000313" key="6">
    <source>
        <dbReference type="EMBL" id="OMO54792.1"/>
    </source>
</evidence>
<dbReference type="Proteomes" id="UP000188268">
    <property type="component" value="Unassembled WGS sequence"/>
</dbReference>
<dbReference type="PANTHER" id="PTHR23291">
    <property type="entry name" value="BAX INHIBITOR-RELATED"/>
    <property type="match status" value="1"/>
</dbReference>
<comment type="similarity">
    <text evidence="5">Belongs to the BI1 family.</text>
</comment>
<gene>
    <name evidence="6" type="ORF">CCACVL1_27557</name>
</gene>
<organism evidence="6 7">
    <name type="scientific">Corchorus capsularis</name>
    <name type="common">Jute</name>
    <dbReference type="NCBI Taxonomy" id="210143"/>
    <lineage>
        <taxon>Eukaryota</taxon>
        <taxon>Viridiplantae</taxon>
        <taxon>Streptophyta</taxon>
        <taxon>Embryophyta</taxon>
        <taxon>Tracheophyta</taxon>
        <taxon>Spermatophyta</taxon>
        <taxon>Magnoliopsida</taxon>
        <taxon>eudicotyledons</taxon>
        <taxon>Gunneridae</taxon>
        <taxon>Pentapetalae</taxon>
        <taxon>rosids</taxon>
        <taxon>malvids</taxon>
        <taxon>Malvales</taxon>
        <taxon>Malvaceae</taxon>
        <taxon>Grewioideae</taxon>
        <taxon>Apeibeae</taxon>
        <taxon>Corchorus</taxon>
    </lineage>
</organism>
<evidence type="ECO:0000313" key="7">
    <source>
        <dbReference type="Proteomes" id="UP000188268"/>
    </source>
</evidence>
<sequence>MILVYPVAGIDSIAYDALGALLFSGYLVLSTDDLIKRYKYDEYISAAASLYLDILNLFMRLMQILSKLKK</sequence>
<feature type="transmembrane region" description="Helical" evidence="5">
    <location>
        <begin position="43"/>
        <end position="62"/>
    </location>
</feature>
<dbReference type="EMBL" id="AWWV01014877">
    <property type="protein sequence ID" value="OMO54792.1"/>
    <property type="molecule type" value="Genomic_DNA"/>
</dbReference>
<keyword evidence="2 5" id="KW-0812">Transmembrane</keyword>
<comment type="subcellular location">
    <subcellularLocation>
        <location evidence="1">Membrane</location>
        <topology evidence="1">Multi-pass membrane protein</topology>
    </subcellularLocation>
</comment>
<keyword evidence="4 5" id="KW-0472">Membrane</keyword>
<dbReference type="Pfam" id="PF01027">
    <property type="entry name" value="Bax1-I"/>
    <property type="match status" value="1"/>
</dbReference>
<dbReference type="Gramene" id="OMO54792">
    <property type="protein sequence ID" value="OMO54792"/>
    <property type="gene ID" value="CCACVL1_27557"/>
</dbReference>
<keyword evidence="7" id="KW-1185">Reference proteome</keyword>
<feature type="transmembrane region" description="Helical" evidence="5">
    <location>
        <begin position="12"/>
        <end position="31"/>
    </location>
</feature>
<dbReference type="OrthoDB" id="7933078at2759"/>
<name>A0A1R3G9M6_COCAP</name>
<reference evidence="6 7" key="1">
    <citation type="submission" date="2013-09" db="EMBL/GenBank/DDBJ databases">
        <title>Corchorus capsularis genome sequencing.</title>
        <authorList>
            <person name="Alam M."/>
            <person name="Haque M.S."/>
            <person name="Islam M.S."/>
            <person name="Emdad E.M."/>
            <person name="Islam M.M."/>
            <person name="Ahmed B."/>
            <person name="Halim A."/>
            <person name="Hossen Q.M.M."/>
            <person name="Hossain M.Z."/>
            <person name="Ahmed R."/>
            <person name="Khan M.M."/>
            <person name="Islam R."/>
            <person name="Rashid M.M."/>
            <person name="Khan S.A."/>
            <person name="Rahman M.S."/>
            <person name="Alam M."/>
        </authorList>
    </citation>
    <scope>NUCLEOTIDE SEQUENCE [LARGE SCALE GENOMIC DNA]</scope>
    <source>
        <strain evidence="7">cv. CVL-1</strain>
        <tissue evidence="6">Whole seedling</tissue>
    </source>
</reference>
<evidence type="ECO:0000256" key="3">
    <source>
        <dbReference type="ARBA" id="ARBA00022989"/>
    </source>
</evidence>
<proteinExistence type="inferred from homology"/>
<evidence type="ECO:0000256" key="1">
    <source>
        <dbReference type="ARBA" id="ARBA00004141"/>
    </source>
</evidence>
<dbReference type="PANTHER" id="PTHR23291:SF50">
    <property type="entry name" value="PROTEIN LIFEGUARD 4"/>
    <property type="match status" value="1"/>
</dbReference>
<comment type="caution">
    <text evidence="6">The sequence shown here is derived from an EMBL/GenBank/DDBJ whole genome shotgun (WGS) entry which is preliminary data.</text>
</comment>
<comment type="caution">
    <text evidence="5">Lacks conserved residue(s) required for the propagation of feature annotation.</text>
</comment>
<dbReference type="AlphaFoldDB" id="A0A1R3G9M6"/>
<evidence type="ECO:0000256" key="2">
    <source>
        <dbReference type="ARBA" id="ARBA00022692"/>
    </source>
</evidence>
<protein>
    <submittedName>
        <fullName evidence="6">Bax inhibitor 1-related protein</fullName>
    </submittedName>
</protein>
<accession>A0A1R3G9M6</accession>
<dbReference type="InterPro" id="IPR006214">
    <property type="entry name" value="Bax_inhibitor_1-related"/>
</dbReference>
<evidence type="ECO:0000256" key="5">
    <source>
        <dbReference type="RuleBase" id="RU004379"/>
    </source>
</evidence>